<reference evidence="2 3" key="1">
    <citation type="submission" date="2019-04" db="EMBL/GenBank/DDBJ databases">
        <authorList>
            <person name="Poehlein A."/>
            <person name="Bengelsdorf F.R."/>
            <person name="Duerre P."/>
            <person name="Daniel R."/>
        </authorList>
    </citation>
    <scope>NUCLEOTIDE SEQUENCE [LARGE SCALE GENOMIC DNA]</scope>
    <source>
        <strain evidence="2 3">BS-1</strain>
    </source>
</reference>
<protein>
    <recommendedName>
        <fullName evidence="1">Gp28/Gp37-like domain-containing protein</fullName>
    </recommendedName>
</protein>
<dbReference type="EMBL" id="SRMQ01000019">
    <property type="protein sequence ID" value="TGJ75390.1"/>
    <property type="molecule type" value="Genomic_DNA"/>
</dbReference>
<dbReference type="Pfam" id="PF14594">
    <property type="entry name" value="Sipho_Gp37"/>
    <property type="match status" value="1"/>
</dbReference>
<dbReference type="Proteomes" id="UP000297714">
    <property type="component" value="Unassembled WGS sequence"/>
</dbReference>
<sequence>MELYIYSPDIELQGIIDGYSSLRWRRRFFEPGEFELHCPASDGNIALLQEGNIIHRLDRQEAGIIEGISIATTDTGGDEIMVTGRMGSSMLSQRIIKPTINFSGTVEDAMRKVVSDNAITARPIPHLVLGDTIGLATTCAFQATYKTALTVCEKLAKAALLGFKMRLDVLNKQWVFEVYNGVDRSVTQTERPFVLFSKEYGNINGSTYTRDCTGYANYAYVAGQGEGDGRVIVEIDRTNGEPLRELWVDARDLQQAEGQTDADYQAQLRQRGFEKLAEVNRSESFSAAAVDTGNFAYLTDWDLGDIVSFECWGIRLDQRITEVEEVDEGGVVTVTPTCGSPLPETLNLGDDY</sequence>
<evidence type="ECO:0000313" key="3">
    <source>
        <dbReference type="Proteomes" id="UP000297714"/>
    </source>
</evidence>
<comment type="caution">
    <text evidence="2">The sequence shown here is derived from an EMBL/GenBank/DDBJ whole genome shotgun (WGS) entry which is preliminary data.</text>
</comment>
<dbReference type="OrthoDB" id="9255846at2"/>
<name>A0A4Z0Y8V9_9FIRM</name>
<feature type="domain" description="Gp28/Gp37-like" evidence="1">
    <location>
        <begin position="2"/>
        <end position="340"/>
    </location>
</feature>
<evidence type="ECO:0000313" key="2">
    <source>
        <dbReference type="EMBL" id="TGJ75390.1"/>
    </source>
</evidence>
<dbReference type="InterPro" id="IPR029432">
    <property type="entry name" value="Gp28/Gp37-like_dom"/>
</dbReference>
<evidence type="ECO:0000259" key="1">
    <source>
        <dbReference type="Pfam" id="PF14594"/>
    </source>
</evidence>
<dbReference type="AlphaFoldDB" id="A0A4Z0Y8V9"/>
<gene>
    <name evidence="2" type="ORF">CAGA_24890</name>
</gene>
<accession>A0A4Z0Y8V9</accession>
<proteinExistence type="predicted"/>
<organism evidence="2 3">
    <name type="scientific">Caproiciproducens galactitolivorans</name>
    <dbReference type="NCBI Taxonomy" id="642589"/>
    <lineage>
        <taxon>Bacteria</taxon>
        <taxon>Bacillati</taxon>
        <taxon>Bacillota</taxon>
        <taxon>Clostridia</taxon>
        <taxon>Eubacteriales</taxon>
        <taxon>Acutalibacteraceae</taxon>
        <taxon>Caproiciproducens</taxon>
    </lineage>
</organism>
<dbReference type="RefSeq" id="WP_135661179.1">
    <property type="nucleotide sequence ID" value="NZ_SRMQ01000019.1"/>
</dbReference>
<keyword evidence="3" id="KW-1185">Reference proteome</keyword>